<dbReference type="AlphaFoldDB" id="A0A0W8FZ98"/>
<dbReference type="NCBIfam" id="TIGR02258">
    <property type="entry name" value="2_5_ligase"/>
    <property type="match status" value="1"/>
</dbReference>
<dbReference type="Pfam" id="PF02834">
    <property type="entry name" value="LigT_PEase"/>
    <property type="match status" value="1"/>
</dbReference>
<name>A0A0W8FZ98_9ZZZZ</name>
<keyword evidence="1" id="KW-0378">Hydrolase</keyword>
<dbReference type="EMBL" id="LNQE01000508">
    <property type="protein sequence ID" value="KUG26218.1"/>
    <property type="molecule type" value="Genomic_DNA"/>
</dbReference>
<dbReference type="Gene3D" id="3.90.1140.10">
    <property type="entry name" value="Cyclic phosphodiesterase"/>
    <property type="match status" value="1"/>
</dbReference>
<dbReference type="InterPro" id="IPR004175">
    <property type="entry name" value="RNA_CPDase"/>
</dbReference>
<dbReference type="GO" id="GO:0004113">
    <property type="term" value="F:2',3'-cyclic-nucleotide 3'-phosphodiesterase activity"/>
    <property type="evidence" value="ECO:0007669"/>
    <property type="project" value="InterPro"/>
</dbReference>
<evidence type="ECO:0000313" key="3">
    <source>
        <dbReference type="EMBL" id="KUG26218.1"/>
    </source>
</evidence>
<gene>
    <name evidence="3" type="ORF">ASZ90_003951</name>
</gene>
<reference evidence="3" key="1">
    <citation type="journal article" date="2015" name="Proc. Natl. Acad. Sci. U.S.A.">
        <title>Networks of energetic and metabolic interactions define dynamics in microbial communities.</title>
        <authorList>
            <person name="Embree M."/>
            <person name="Liu J.K."/>
            <person name="Al-Bassam M.M."/>
            <person name="Zengler K."/>
        </authorList>
    </citation>
    <scope>NUCLEOTIDE SEQUENCE</scope>
</reference>
<comment type="caution">
    <text evidence="3">The sequence shown here is derived from an EMBL/GenBank/DDBJ whole genome shotgun (WGS) entry which is preliminary data.</text>
</comment>
<accession>A0A0W8FZ98</accession>
<proteinExistence type="predicted"/>
<evidence type="ECO:0000259" key="2">
    <source>
        <dbReference type="Pfam" id="PF02834"/>
    </source>
</evidence>
<feature type="domain" description="Phosphoesterase HXTX" evidence="2">
    <location>
        <begin position="38"/>
        <end position="114"/>
    </location>
</feature>
<dbReference type="GO" id="GO:0016874">
    <property type="term" value="F:ligase activity"/>
    <property type="evidence" value="ECO:0007669"/>
    <property type="project" value="UniProtKB-KW"/>
</dbReference>
<dbReference type="GO" id="GO:0008664">
    <property type="term" value="F:RNA 2',3'-cyclic 3'-phosphodiesterase activity"/>
    <property type="evidence" value="ECO:0007669"/>
    <property type="project" value="InterPro"/>
</dbReference>
<organism evidence="3">
    <name type="scientific">hydrocarbon metagenome</name>
    <dbReference type="NCBI Taxonomy" id="938273"/>
    <lineage>
        <taxon>unclassified sequences</taxon>
        <taxon>metagenomes</taxon>
        <taxon>ecological metagenomes</taxon>
    </lineage>
</organism>
<keyword evidence="3" id="KW-0436">Ligase</keyword>
<evidence type="ECO:0000256" key="1">
    <source>
        <dbReference type="ARBA" id="ARBA00022801"/>
    </source>
</evidence>
<dbReference type="SUPFAM" id="SSF55144">
    <property type="entry name" value="LigT-like"/>
    <property type="match status" value="1"/>
</dbReference>
<dbReference type="InterPro" id="IPR009097">
    <property type="entry name" value="Cyclic_Pdiesterase"/>
</dbReference>
<protein>
    <submittedName>
        <fullName evidence="3">2'-5' rna ligase</fullName>
    </submittedName>
</protein>
<sequence length="127" mass="15114">MLNKISNEFTEQNLSFNRFGIFYRNREPKIFWLGAEENTHLNRLQKRIEEDCLQFGYAKEKRNFHPHLTLLRIKGREEISQLEKMKESKIVAINFTAKTISLMKSELKPSGSIYNTIKSFDLRKTEE</sequence>
<dbReference type="PANTHER" id="PTHR35561">
    <property type="entry name" value="RNA 2',3'-CYCLIC PHOSPHODIESTERASE"/>
    <property type="match status" value="1"/>
</dbReference>
<dbReference type="InterPro" id="IPR014051">
    <property type="entry name" value="Phosphoesterase_HXTX"/>
</dbReference>
<dbReference type="PANTHER" id="PTHR35561:SF1">
    <property type="entry name" value="RNA 2',3'-CYCLIC PHOSPHODIESTERASE"/>
    <property type="match status" value="1"/>
</dbReference>